<name>U5DQ64_9CHRO</name>
<dbReference type="STRING" id="582515.KR51_00005970"/>
<dbReference type="Proteomes" id="UP000016960">
    <property type="component" value="Unassembled WGS sequence"/>
</dbReference>
<keyword evidence="3" id="KW-1185">Reference proteome</keyword>
<evidence type="ECO:0000256" key="1">
    <source>
        <dbReference type="SAM" id="SignalP"/>
    </source>
</evidence>
<sequence>MNNYSPRTTGFAILAAKLAGAISVSTIAFGTIASSDAVAGTYSGRCYHSGSSDFKGCDITIESELTLSFGKEEFQDENAAIAEGSISRIATEDASNPVPVIRTPLNKTRQQYLLTLGAEKQVAVRVNLEDAPQFQQELTQFSGQYVNFPVPPSGPYNGRCFHAGEQDMKSCFVSIAQSETEVIFEKEEYQYGNVTIPKNAITAIASGNYAKRLMTDTGSIIGSLLIGPASFISRQFYDKEYQQYVLDYTQPDGDPTSIVLRLRRRDATVYQQGLTVITGRYIGFEEPQTDTAIDVGPDFLPR</sequence>
<dbReference type="InParanoid" id="U5DQ64"/>
<evidence type="ECO:0000313" key="3">
    <source>
        <dbReference type="Proteomes" id="UP000016960"/>
    </source>
</evidence>
<dbReference type="EMBL" id="ASSJ01000008">
    <property type="protein sequence ID" value="ERN42749.1"/>
    <property type="molecule type" value="Genomic_DNA"/>
</dbReference>
<keyword evidence="1" id="KW-0732">Signal</keyword>
<gene>
    <name evidence="2" type="ORF">KR51_00005970</name>
</gene>
<protein>
    <submittedName>
        <fullName evidence="2">Uncharacterized protein</fullName>
    </submittedName>
</protein>
<accession>U5DQ64</accession>
<dbReference type="AlphaFoldDB" id="U5DQ64"/>
<reference evidence="2 3" key="1">
    <citation type="submission" date="2013-05" db="EMBL/GenBank/DDBJ databases">
        <title>Draft genome sequence of Rubidibacter lacunae KORDI 51-2.</title>
        <authorList>
            <person name="Choi D.H."/>
            <person name="Noh J.H."/>
            <person name="Kwon K.-K."/>
            <person name="Lee J.-H."/>
            <person name="Ryu J.-Y."/>
        </authorList>
    </citation>
    <scope>NUCLEOTIDE SEQUENCE [LARGE SCALE GENOMIC DNA]</scope>
    <source>
        <strain evidence="2 3">KORDI 51-2</strain>
    </source>
</reference>
<comment type="caution">
    <text evidence="2">The sequence shown here is derived from an EMBL/GenBank/DDBJ whole genome shotgun (WGS) entry which is preliminary data.</text>
</comment>
<organism evidence="2 3">
    <name type="scientific">Rubidibacter lacunae KORDI 51-2</name>
    <dbReference type="NCBI Taxonomy" id="582515"/>
    <lineage>
        <taxon>Bacteria</taxon>
        <taxon>Bacillati</taxon>
        <taxon>Cyanobacteriota</taxon>
        <taxon>Cyanophyceae</taxon>
        <taxon>Oscillatoriophycideae</taxon>
        <taxon>Chroococcales</taxon>
        <taxon>Aphanothecaceae</taxon>
        <taxon>Rubidibacter</taxon>
    </lineage>
</organism>
<feature type="chain" id="PRO_5041297094" evidence="1">
    <location>
        <begin position="31"/>
        <end position="302"/>
    </location>
</feature>
<dbReference type="eggNOG" id="ENOG5033ITK">
    <property type="taxonomic scope" value="Bacteria"/>
</dbReference>
<proteinExistence type="predicted"/>
<evidence type="ECO:0000313" key="2">
    <source>
        <dbReference type="EMBL" id="ERN42749.1"/>
    </source>
</evidence>
<feature type="signal peptide" evidence="1">
    <location>
        <begin position="1"/>
        <end position="30"/>
    </location>
</feature>